<evidence type="ECO:0000313" key="3">
    <source>
        <dbReference type="EMBL" id="AGO60002.1"/>
    </source>
</evidence>
<feature type="compositionally biased region" description="Basic and acidic residues" evidence="1">
    <location>
        <begin position="49"/>
        <end position="59"/>
    </location>
</feature>
<gene>
    <name evidence="3" type="ORF">FACI_IFERC00001G0022</name>
</gene>
<evidence type="ECO:0000313" key="4">
    <source>
        <dbReference type="Proteomes" id="UP000014660"/>
    </source>
</evidence>
<accession>S0AMM1</accession>
<dbReference type="SUPFAM" id="SSF52540">
    <property type="entry name" value="P-loop containing nucleoside triphosphate hydrolases"/>
    <property type="match status" value="1"/>
</dbReference>
<dbReference type="KEGG" id="fac:FACI_IFERC01G0022"/>
<dbReference type="GO" id="GO:0036297">
    <property type="term" value="P:interstrand cross-link repair"/>
    <property type="evidence" value="ECO:0007669"/>
    <property type="project" value="TreeGrafter"/>
</dbReference>
<dbReference type="RefSeq" id="WP_009886037.1">
    <property type="nucleotide sequence ID" value="NC_021592.1"/>
</dbReference>
<dbReference type="HOGENOM" id="CLU_004880_0_0_2"/>
<reference evidence="3 4" key="1">
    <citation type="journal article" date="2007" name="Proc. Natl. Acad. Sci. U.S.A.">
        <title>Genome dynamics in a natural archaeal population.</title>
        <authorList>
            <person name="Allen E.E."/>
            <person name="Tyson G.W."/>
            <person name="Whitaker R.J."/>
            <person name="Detter J.C."/>
            <person name="Richardson P.M."/>
            <person name="Banfield J.F."/>
        </authorList>
    </citation>
    <scope>NUCLEOTIDE SEQUENCE [LARGE SCALE GENOMIC DNA]</scope>
    <source>
        <strain evidence="4">fer1</strain>
    </source>
</reference>
<dbReference type="Pfam" id="PF00271">
    <property type="entry name" value="Helicase_C"/>
    <property type="match status" value="1"/>
</dbReference>
<dbReference type="PANTHER" id="PTHR47957:SF3">
    <property type="entry name" value="ATP-DEPENDENT HELICASE HRQ1"/>
    <property type="match status" value="1"/>
</dbReference>
<dbReference type="Gene3D" id="3.40.50.300">
    <property type="entry name" value="P-loop containing nucleotide triphosphate hydrolases"/>
    <property type="match status" value="1"/>
</dbReference>
<name>S0AMM1_FERAC</name>
<sequence>MREKLIEDMIKEVYGPRYGAEEEMDEEENVLKEYITGILIPSSYVGHSNDPDSESHDTVTDGTEDNDSDDDKAVPISSELNAKLRIKSAGISFNVPEGEASFRICITWGRYHKKDKMWKRTPYQFLSQIEINDTGKFISIYKGDDGHIDLYMRKVSPGNHINSIIAIVINNLNIESDANNNKLTAASIFQLSIRVNRLDKKISVSLPTENNSEDLLNFLYRNKSARARGFMCSAVWKDIEYPESIQNFIWPDGLYFYGQNSATYEEFKAPDFRTDFIPLYADPSPELNWDKKYEEEPVLSAYKLSEMWDIEQINRYLNPLVRAYKKWVDENRKIADNINTGLTSELISRQETFIRRVEDGINALKINSDVRLAFCFSMRVLWLQYKWRNGTDNFKLRPFQLAFLLINIDPLNDSKSSYRDALDLLWIPTGGGKTEAYLSVMAFDMALRRIKGIRSGETGGGTAVITRYTLRLLTIQQFARTMKMVTAAEYLRVMKSGNFTGWRPEKCELKNDFLYGSIRFSAGIWVGGSMSPNSLDDAIKALTGKDEQNLGDPAQVIRCPACGSWLSIPPAGLPPGNNTLYFVFNYRGTTEELYNIIQNIDTKVDNSINIISKSIINSNHNSNYFTLKMSVHSTIKLKPQIVDYVWDMISDKNTCMKIASFRASRSGYFGLQKEVRRKKSRNGEPTYYDFEIYCTNPSCALNNNVFHIEGVPPINTGENILPDKYMEKKTEIEAFKEHSRIPVPAYTVDEQIYRKCPTILISTVDKIARLAFEPAASSIFGNIRYYNKYYGYYFNEHQFDNSPKSVMSSSIKIDRPFAPPELIVQDELHLLTGALGSMFGLYESVIEGLIEVNGDGTKPRYIASTATIKDADNQIKQLFNRGVSIFPPYGMDISDNFFSRRIENSLIWNEENPGRIYMGIYSPGMGPLTPLIRIWAQLLKTRNNNYNDKNLKYYQTIVGYFNAIRELGGGTSIYREDILERLDTITNHEGAFDPNNTIELSSRINSTDIPPMLDELEKGIEKSPEDNPDAIFTTSMFGTGVDISHLSLMIVNGQPKTTSQYIQATGRTGRSHGGLVVTFLHAGKPRDLSHYEMFTTYHSRTYTEVEPPSVLPFAEGTLSRVLGPVMVSFLRNLYDSHVDWYKKDGGCEVIKEQAVNDIEIFKNIMVTRCKSITGIDISERINRTENIWKDVAEQIQKKNGKLSFVEYPPYTGELHKNVVLGDPAHKHNHNLYVVYQNAPQSLREVEETIRFEVI</sequence>
<feature type="region of interest" description="Disordered" evidence="1">
    <location>
        <begin position="43"/>
        <end position="74"/>
    </location>
</feature>
<dbReference type="PATRIC" id="fig|333146.12.peg.21"/>
<dbReference type="GO" id="GO:0006289">
    <property type="term" value="P:nucleotide-excision repair"/>
    <property type="evidence" value="ECO:0007669"/>
    <property type="project" value="TreeGrafter"/>
</dbReference>
<protein>
    <recommendedName>
        <fullName evidence="2">Helicase C-terminal domain-containing protein</fullName>
    </recommendedName>
</protein>
<dbReference type="SMART" id="SM00490">
    <property type="entry name" value="HELICc"/>
    <property type="match status" value="1"/>
</dbReference>
<dbReference type="PANTHER" id="PTHR47957">
    <property type="entry name" value="ATP-DEPENDENT HELICASE HRQ1"/>
    <property type="match status" value="1"/>
</dbReference>
<dbReference type="NCBIfam" id="NF038326">
    <property type="entry name" value="DISARM_DrmAL"/>
    <property type="match status" value="1"/>
</dbReference>
<dbReference type="GO" id="GO:0043138">
    <property type="term" value="F:3'-5' DNA helicase activity"/>
    <property type="evidence" value="ECO:0007669"/>
    <property type="project" value="TreeGrafter"/>
</dbReference>
<feature type="domain" description="Helicase C-terminal" evidence="2">
    <location>
        <begin position="946"/>
        <end position="1109"/>
    </location>
</feature>
<dbReference type="PROSITE" id="PS51194">
    <property type="entry name" value="HELICASE_CTER"/>
    <property type="match status" value="1"/>
</dbReference>
<proteinExistence type="predicted"/>
<dbReference type="GeneID" id="16024166"/>
<dbReference type="CDD" id="cd18785">
    <property type="entry name" value="SF2_C"/>
    <property type="match status" value="1"/>
</dbReference>
<keyword evidence="4" id="KW-1185">Reference proteome</keyword>
<dbReference type="InterPro" id="IPR001650">
    <property type="entry name" value="Helicase_C-like"/>
</dbReference>
<evidence type="ECO:0000259" key="2">
    <source>
        <dbReference type="PROSITE" id="PS51194"/>
    </source>
</evidence>
<evidence type="ECO:0000256" key="1">
    <source>
        <dbReference type="SAM" id="MobiDB-lite"/>
    </source>
</evidence>
<dbReference type="EMBL" id="CP004145">
    <property type="protein sequence ID" value="AGO60002.1"/>
    <property type="molecule type" value="Genomic_DNA"/>
</dbReference>
<dbReference type="AlphaFoldDB" id="S0AMM1"/>
<dbReference type="InterPro" id="IPR027417">
    <property type="entry name" value="P-loop_NTPase"/>
</dbReference>
<dbReference type="Proteomes" id="UP000014660">
    <property type="component" value="Chromosome"/>
</dbReference>
<organism evidence="3 4">
    <name type="scientific">Ferroplasma acidarmanus Fer1</name>
    <dbReference type="NCBI Taxonomy" id="333146"/>
    <lineage>
        <taxon>Archaea</taxon>
        <taxon>Methanobacteriati</taxon>
        <taxon>Thermoplasmatota</taxon>
        <taxon>Thermoplasmata</taxon>
        <taxon>Thermoplasmatales</taxon>
        <taxon>Ferroplasmaceae</taxon>
        <taxon>Ferroplasma</taxon>
    </lineage>
</organism>